<evidence type="ECO:0000256" key="1">
    <source>
        <dbReference type="ARBA" id="ARBA00023002"/>
    </source>
</evidence>
<evidence type="ECO:0000313" key="4">
    <source>
        <dbReference type="Proteomes" id="UP000662857"/>
    </source>
</evidence>
<dbReference type="AlphaFoldDB" id="A0A895YFR0"/>
<dbReference type="GO" id="GO:0016705">
    <property type="term" value="F:oxidoreductase activity, acting on paired donors, with incorporation or reduction of molecular oxygen"/>
    <property type="evidence" value="ECO:0007669"/>
    <property type="project" value="InterPro"/>
</dbReference>
<keyword evidence="4" id="KW-1185">Reference proteome</keyword>
<keyword evidence="1 3" id="KW-0560">Oxidoreductase</keyword>
<dbReference type="NCBIfam" id="TIGR03557">
    <property type="entry name" value="F420_G6P_family"/>
    <property type="match status" value="1"/>
</dbReference>
<feature type="domain" description="Luciferase-like" evidence="2">
    <location>
        <begin position="10"/>
        <end position="290"/>
    </location>
</feature>
<dbReference type="EMBL" id="CP070499">
    <property type="protein sequence ID" value="QSB16411.1"/>
    <property type="molecule type" value="Genomic_DNA"/>
</dbReference>
<dbReference type="Proteomes" id="UP000662857">
    <property type="component" value="Chromosome"/>
</dbReference>
<dbReference type="EC" id="1.-.-.-" evidence="3"/>
<name>A0A895YFR0_9ACTN</name>
<dbReference type="SUPFAM" id="SSF51679">
    <property type="entry name" value="Bacterial luciferase-like"/>
    <property type="match status" value="1"/>
</dbReference>
<dbReference type="PANTHER" id="PTHR43244">
    <property type="match status" value="1"/>
</dbReference>
<organism evidence="3 4">
    <name type="scientific">Natronosporangium hydrolyticum</name>
    <dbReference type="NCBI Taxonomy" id="2811111"/>
    <lineage>
        <taxon>Bacteria</taxon>
        <taxon>Bacillati</taxon>
        <taxon>Actinomycetota</taxon>
        <taxon>Actinomycetes</taxon>
        <taxon>Micromonosporales</taxon>
        <taxon>Micromonosporaceae</taxon>
        <taxon>Natronosporangium</taxon>
    </lineage>
</organism>
<dbReference type="CDD" id="cd01097">
    <property type="entry name" value="Tetrahydromethanopterin_reductase"/>
    <property type="match status" value="1"/>
</dbReference>
<dbReference type="InterPro" id="IPR036661">
    <property type="entry name" value="Luciferase-like_sf"/>
</dbReference>
<dbReference type="InterPro" id="IPR050564">
    <property type="entry name" value="F420-G6PD/mer"/>
</dbReference>
<dbReference type="KEGG" id="nhy:JQS43_09085"/>
<dbReference type="InterPro" id="IPR019945">
    <property type="entry name" value="F420_G6P_DH-rel"/>
</dbReference>
<dbReference type="InterPro" id="IPR011251">
    <property type="entry name" value="Luciferase-like_dom"/>
</dbReference>
<reference evidence="3" key="1">
    <citation type="submission" date="2021-02" db="EMBL/GenBank/DDBJ databases">
        <title>Natrosporangium hydrolyticum gen. nov., sp. nov, a haloalkaliphilic actinobacterium from a soda solonchak soil.</title>
        <authorList>
            <person name="Sorokin D.Y."/>
            <person name="Khijniak T.V."/>
            <person name="Zakharycheva A.P."/>
            <person name="Boueva O.V."/>
            <person name="Ariskina E.V."/>
            <person name="Hahnke R.L."/>
            <person name="Bunk B."/>
            <person name="Sproer C."/>
            <person name="Schumann P."/>
            <person name="Evtushenko L.I."/>
            <person name="Kublanov I.V."/>
        </authorList>
    </citation>
    <scope>NUCLEOTIDE SEQUENCE</scope>
    <source>
        <strain evidence="3">DSM 106523</strain>
    </source>
</reference>
<evidence type="ECO:0000313" key="3">
    <source>
        <dbReference type="EMBL" id="QSB16411.1"/>
    </source>
</evidence>
<dbReference type="Gene3D" id="3.20.20.30">
    <property type="entry name" value="Luciferase-like domain"/>
    <property type="match status" value="1"/>
</dbReference>
<evidence type="ECO:0000259" key="2">
    <source>
        <dbReference type="Pfam" id="PF00296"/>
    </source>
</evidence>
<proteinExistence type="predicted"/>
<accession>A0A895YFR0</accession>
<dbReference type="Pfam" id="PF00296">
    <property type="entry name" value="Bac_luciferase"/>
    <property type="match status" value="1"/>
</dbReference>
<protein>
    <submittedName>
        <fullName evidence="3">TIGR03557 family F420-dependent LLM class oxidoreductase</fullName>
        <ecNumber evidence="3">1.-.-.-</ecNumber>
    </submittedName>
</protein>
<dbReference type="PANTHER" id="PTHR43244:SF1">
    <property type="entry name" value="5,10-METHYLENETETRAHYDROMETHANOPTERIN REDUCTASE"/>
    <property type="match status" value="1"/>
</dbReference>
<dbReference type="RefSeq" id="WP_239678626.1">
    <property type="nucleotide sequence ID" value="NZ_CP070499.1"/>
</dbReference>
<sequence>MTTYGYSLLSEQAPPDQLVADAARAEEAGFDFATVSDHYYPWLTAQGHSPYAWSVLGAVAQATQQLRLMSFVTCPIRRYHPAVVAQKAATMGVLSGGRFTLGLGAGENLNERVVGAWPAVAHRHQMFEESLEIIRSLLDGDSISFNGDYYDVGGAELFDLPEATVPVAVAVSGPHSCALAGEYGEAMVATHPDPDLVRMFTEAGGEGGRRYCQVPVSYGPDEQECRRVARDQFRWAALGWKALSELPDPPAFETATQYVREEDVAAIIPCGPDLDQHVAAVAKFRDAGFTDIALVQVGGDRQREFLPWAAETLLPALRNLDD</sequence>
<gene>
    <name evidence="3" type="ORF">JQS43_09085</name>
</gene>